<feature type="region of interest" description="Disordered" evidence="1">
    <location>
        <begin position="1"/>
        <end position="132"/>
    </location>
</feature>
<dbReference type="EMBL" id="JANPWB010000012">
    <property type="protein sequence ID" value="KAJ1118359.1"/>
    <property type="molecule type" value="Genomic_DNA"/>
</dbReference>
<keyword evidence="3" id="KW-1185">Reference proteome</keyword>
<protein>
    <submittedName>
        <fullName evidence="2">Uncharacterized protein</fullName>
    </submittedName>
</protein>
<dbReference type="Proteomes" id="UP001066276">
    <property type="component" value="Chromosome 8"/>
</dbReference>
<feature type="compositionally biased region" description="Acidic residues" evidence="1">
    <location>
        <begin position="78"/>
        <end position="89"/>
    </location>
</feature>
<reference evidence="2" key="1">
    <citation type="journal article" date="2022" name="bioRxiv">
        <title>Sequencing and chromosome-scale assembly of the giantPleurodeles waltlgenome.</title>
        <authorList>
            <person name="Brown T."/>
            <person name="Elewa A."/>
            <person name="Iarovenko S."/>
            <person name="Subramanian E."/>
            <person name="Araus A.J."/>
            <person name="Petzold A."/>
            <person name="Susuki M."/>
            <person name="Suzuki K.-i.T."/>
            <person name="Hayashi T."/>
            <person name="Toyoda A."/>
            <person name="Oliveira C."/>
            <person name="Osipova E."/>
            <person name="Leigh N.D."/>
            <person name="Simon A."/>
            <person name="Yun M.H."/>
        </authorList>
    </citation>
    <scope>NUCLEOTIDE SEQUENCE</scope>
    <source>
        <strain evidence="2">20211129_DDA</strain>
        <tissue evidence="2">Liver</tissue>
    </source>
</reference>
<name>A0AAV7NTL9_PLEWA</name>
<evidence type="ECO:0000313" key="3">
    <source>
        <dbReference type="Proteomes" id="UP001066276"/>
    </source>
</evidence>
<feature type="compositionally biased region" description="Basic residues" evidence="1">
    <location>
        <begin position="1"/>
        <end position="11"/>
    </location>
</feature>
<dbReference type="AlphaFoldDB" id="A0AAV7NTL9"/>
<feature type="compositionally biased region" description="Basic and acidic residues" evidence="1">
    <location>
        <begin position="67"/>
        <end position="77"/>
    </location>
</feature>
<organism evidence="2 3">
    <name type="scientific">Pleurodeles waltl</name>
    <name type="common">Iberian ribbed newt</name>
    <dbReference type="NCBI Taxonomy" id="8319"/>
    <lineage>
        <taxon>Eukaryota</taxon>
        <taxon>Metazoa</taxon>
        <taxon>Chordata</taxon>
        <taxon>Craniata</taxon>
        <taxon>Vertebrata</taxon>
        <taxon>Euteleostomi</taxon>
        <taxon>Amphibia</taxon>
        <taxon>Batrachia</taxon>
        <taxon>Caudata</taxon>
        <taxon>Salamandroidea</taxon>
        <taxon>Salamandridae</taxon>
        <taxon>Pleurodelinae</taxon>
        <taxon>Pleurodeles</taxon>
    </lineage>
</organism>
<sequence length="132" mass="14784">MRKQSPSRKTKDRVATERCPTGTSQSTVCRHRRKHAAEKPEEDTMHGEKGDADQAREGDGDQEEEGDVVKQEESVTREEEENVAWDQDESTIREEEERATGKDGTEDRIKGELISKEVKERAGGDAGGTSHM</sequence>
<feature type="compositionally biased region" description="Basic and acidic residues" evidence="1">
    <location>
        <begin position="37"/>
        <end position="59"/>
    </location>
</feature>
<feature type="compositionally biased region" description="Basic and acidic residues" evidence="1">
    <location>
        <begin position="90"/>
        <end position="123"/>
    </location>
</feature>
<evidence type="ECO:0000256" key="1">
    <source>
        <dbReference type="SAM" id="MobiDB-lite"/>
    </source>
</evidence>
<proteinExistence type="predicted"/>
<comment type="caution">
    <text evidence="2">The sequence shown here is derived from an EMBL/GenBank/DDBJ whole genome shotgun (WGS) entry which is preliminary data.</text>
</comment>
<accession>A0AAV7NTL9</accession>
<evidence type="ECO:0000313" key="2">
    <source>
        <dbReference type="EMBL" id="KAJ1118359.1"/>
    </source>
</evidence>
<gene>
    <name evidence="2" type="ORF">NDU88_006551</name>
</gene>